<protein>
    <submittedName>
        <fullName evidence="2">PBP superfamily domain protein</fullName>
    </submittedName>
</protein>
<dbReference type="AlphaFoldDB" id="A0A5B9WB77"/>
<dbReference type="PANTHER" id="PTHR38431:SF1">
    <property type="entry name" value="BLL2305 PROTEIN"/>
    <property type="match status" value="1"/>
</dbReference>
<dbReference type="Pfam" id="PF12727">
    <property type="entry name" value="PBP_like"/>
    <property type="match status" value="1"/>
</dbReference>
<evidence type="ECO:0000313" key="3">
    <source>
        <dbReference type="Proteomes" id="UP000324233"/>
    </source>
</evidence>
<organism evidence="2 3">
    <name type="scientific">Aquisphaera giovannonii</name>
    <dbReference type="NCBI Taxonomy" id="406548"/>
    <lineage>
        <taxon>Bacteria</taxon>
        <taxon>Pseudomonadati</taxon>
        <taxon>Planctomycetota</taxon>
        <taxon>Planctomycetia</taxon>
        <taxon>Isosphaerales</taxon>
        <taxon>Isosphaeraceae</taxon>
        <taxon>Aquisphaera</taxon>
    </lineage>
</organism>
<dbReference type="SUPFAM" id="SSF47413">
    <property type="entry name" value="lambda repressor-like DNA-binding domains"/>
    <property type="match status" value="1"/>
</dbReference>
<dbReference type="Pfam" id="PF01381">
    <property type="entry name" value="HTH_3"/>
    <property type="match status" value="1"/>
</dbReference>
<dbReference type="Gene3D" id="1.10.260.40">
    <property type="entry name" value="lambda repressor-like DNA-binding domains"/>
    <property type="match status" value="1"/>
</dbReference>
<evidence type="ECO:0000313" key="2">
    <source>
        <dbReference type="EMBL" id="QEH37812.1"/>
    </source>
</evidence>
<dbReference type="InterPro" id="IPR024370">
    <property type="entry name" value="PBP_domain"/>
</dbReference>
<dbReference type="OrthoDB" id="9805928at2"/>
<dbReference type="PANTHER" id="PTHR38431">
    <property type="entry name" value="BLL2305 PROTEIN"/>
    <property type="match status" value="1"/>
</dbReference>
<name>A0A5B9WB77_9BACT</name>
<dbReference type="PROSITE" id="PS50943">
    <property type="entry name" value="HTH_CROC1"/>
    <property type="match status" value="1"/>
</dbReference>
<gene>
    <name evidence="2" type="ORF">OJF2_64030</name>
</gene>
<sequence length="353" mass="38117">MPPGPHIENSLRAMRLGRGWSQDDVARRSGLSRAGISAIETDRIVPSAAAALALADAFGCRVEDLFRLPRRASSGIAWAWPPPRQPARFWCARVEGRSLAYPVEATDLGVIPHDGVCRAGGFEHEGRFDPDRTLVLACCDPAVGLLAAELMSVFGIRLVAVPRSSATALARLGEGLVHVAGVHLAKADDPEGNARAVRDRLGPGYRLLRVTQWEEGIAVSPSLGLATVRKAVGSKLRWVGREDGSGARACLDELLGNRRRPLPLASDHRGVAEAIRNGWADLGVCLRLVSEEAGLDFLSVRTEDYDLCYPERLKGDPRIEALVSVVRSPSYRRALGELPGYDSSRTGEMQPVV</sequence>
<dbReference type="KEGG" id="agv:OJF2_64030"/>
<keyword evidence="3" id="KW-1185">Reference proteome</keyword>
<reference evidence="2 3" key="1">
    <citation type="submission" date="2019-08" db="EMBL/GenBank/DDBJ databases">
        <title>Deep-cultivation of Planctomycetes and their phenomic and genomic characterization uncovers novel biology.</title>
        <authorList>
            <person name="Wiegand S."/>
            <person name="Jogler M."/>
            <person name="Boedeker C."/>
            <person name="Pinto D."/>
            <person name="Vollmers J."/>
            <person name="Rivas-Marin E."/>
            <person name="Kohn T."/>
            <person name="Peeters S.H."/>
            <person name="Heuer A."/>
            <person name="Rast P."/>
            <person name="Oberbeckmann S."/>
            <person name="Bunk B."/>
            <person name="Jeske O."/>
            <person name="Meyerdierks A."/>
            <person name="Storesund J.E."/>
            <person name="Kallscheuer N."/>
            <person name="Luecker S."/>
            <person name="Lage O.M."/>
            <person name="Pohl T."/>
            <person name="Merkel B.J."/>
            <person name="Hornburger P."/>
            <person name="Mueller R.-W."/>
            <person name="Bruemmer F."/>
            <person name="Labrenz M."/>
            <person name="Spormann A.M."/>
            <person name="Op den Camp H."/>
            <person name="Overmann J."/>
            <person name="Amann R."/>
            <person name="Jetten M.S.M."/>
            <person name="Mascher T."/>
            <person name="Medema M.H."/>
            <person name="Devos D.P."/>
            <person name="Kaster A.-K."/>
            <person name="Ovreas L."/>
            <person name="Rohde M."/>
            <person name="Galperin M.Y."/>
            <person name="Jogler C."/>
        </authorList>
    </citation>
    <scope>NUCLEOTIDE SEQUENCE [LARGE SCALE GENOMIC DNA]</scope>
    <source>
        <strain evidence="2 3">OJF2</strain>
    </source>
</reference>
<dbReference type="SMART" id="SM00530">
    <property type="entry name" value="HTH_XRE"/>
    <property type="match status" value="1"/>
</dbReference>
<feature type="domain" description="HTH cro/C1-type" evidence="1">
    <location>
        <begin position="11"/>
        <end position="65"/>
    </location>
</feature>
<dbReference type="Proteomes" id="UP000324233">
    <property type="component" value="Chromosome"/>
</dbReference>
<dbReference type="InterPro" id="IPR001387">
    <property type="entry name" value="Cro/C1-type_HTH"/>
</dbReference>
<dbReference type="EMBL" id="CP042997">
    <property type="protein sequence ID" value="QEH37812.1"/>
    <property type="molecule type" value="Genomic_DNA"/>
</dbReference>
<dbReference type="CDD" id="cd00093">
    <property type="entry name" value="HTH_XRE"/>
    <property type="match status" value="1"/>
</dbReference>
<dbReference type="RefSeq" id="WP_148597326.1">
    <property type="nucleotide sequence ID" value="NZ_CP042997.1"/>
</dbReference>
<accession>A0A5B9WB77</accession>
<proteinExistence type="predicted"/>
<evidence type="ECO:0000259" key="1">
    <source>
        <dbReference type="PROSITE" id="PS50943"/>
    </source>
</evidence>
<dbReference type="SUPFAM" id="SSF53850">
    <property type="entry name" value="Periplasmic binding protein-like II"/>
    <property type="match status" value="1"/>
</dbReference>
<dbReference type="GO" id="GO:0003677">
    <property type="term" value="F:DNA binding"/>
    <property type="evidence" value="ECO:0007669"/>
    <property type="project" value="InterPro"/>
</dbReference>
<dbReference type="InterPro" id="IPR010982">
    <property type="entry name" value="Lambda_DNA-bd_dom_sf"/>
</dbReference>